<organism evidence="1 2">
    <name type="scientific">Candidatus Brocadia fulgida</name>
    <dbReference type="NCBI Taxonomy" id="380242"/>
    <lineage>
        <taxon>Bacteria</taxon>
        <taxon>Pseudomonadati</taxon>
        <taxon>Planctomycetota</taxon>
        <taxon>Candidatus Brocadiia</taxon>
        <taxon>Candidatus Brocadiales</taxon>
        <taxon>Candidatus Brocadiaceae</taxon>
        <taxon>Candidatus Brocadia</taxon>
    </lineage>
</organism>
<dbReference type="Proteomes" id="UP000034954">
    <property type="component" value="Unassembled WGS sequence"/>
</dbReference>
<dbReference type="EMBL" id="LAQJ01000095">
    <property type="protein sequence ID" value="KKO20524.1"/>
    <property type="molecule type" value="Genomic_DNA"/>
</dbReference>
<name>A0A0M2V1D3_9BACT</name>
<evidence type="ECO:0000313" key="2">
    <source>
        <dbReference type="Proteomes" id="UP000034954"/>
    </source>
</evidence>
<keyword evidence="2" id="KW-1185">Reference proteome</keyword>
<reference evidence="1 2" key="1">
    <citation type="journal article" date="2013" name="BMC Microbiol.">
        <title>Identification of the type II cytochrome c maturation pathway in anammox bacteria by comparative genomics.</title>
        <authorList>
            <person name="Ferousi C."/>
            <person name="Speth D.R."/>
            <person name="Reimann J."/>
            <person name="Op den Camp H.J."/>
            <person name="Allen J.W."/>
            <person name="Keltjens J.T."/>
            <person name="Jetten M.S."/>
        </authorList>
    </citation>
    <scope>NUCLEOTIDE SEQUENCE [LARGE SCALE GENOMIC DNA]</scope>
    <source>
        <strain evidence="1">RU1</strain>
    </source>
</reference>
<proteinExistence type="predicted"/>
<dbReference type="AlphaFoldDB" id="A0A0M2V1D3"/>
<comment type="caution">
    <text evidence="1">The sequence shown here is derived from an EMBL/GenBank/DDBJ whole genome shotgun (WGS) entry which is preliminary data.</text>
</comment>
<accession>A0A0M2V1D3</accession>
<evidence type="ECO:0000313" key="1">
    <source>
        <dbReference type="EMBL" id="KKO20524.1"/>
    </source>
</evidence>
<sequence length="201" mass="22784">MMVMKNVFAITAVFALEMCLFALKPTYAISLELSTEQIAEAVEYGQKNKRIEISLFSKPWTICKEKGLGTATLFTPFHNIAYKARKFAVEQREFTQKNIMQAAEIGDAFTFSVTVYGDEYDFCVHYTAKLYYKDDVIQPEFEFTPDIAEASEFWPDSPSHSARLVFKFPTKDIDLNGVVTLAVVAPGGEETVFDFDLSKMK</sequence>
<gene>
    <name evidence="1" type="ORF">BROFUL_00746</name>
</gene>
<protein>
    <submittedName>
        <fullName evidence="1">Uncharacterized protein</fullName>
    </submittedName>
</protein>